<feature type="region of interest" description="Disordered" evidence="1">
    <location>
        <begin position="1"/>
        <end position="71"/>
    </location>
</feature>
<dbReference type="AlphaFoldDB" id="F2JZH0"/>
<dbReference type="Proteomes" id="UP000001062">
    <property type="component" value="Chromosome"/>
</dbReference>
<gene>
    <name evidence="2" type="ordered locus">Marme_0454</name>
</gene>
<evidence type="ECO:0000313" key="2">
    <source>
        <dbReference type="EMBL" id="ADZ89753.1"/>
    </source>
</evidence>
<dbReference type="EMBL" id="CP002583">
    <property type="protein sequence ID" value="ADZ89753.1"/>
    <property type="molecule type" value="Genomic_DNA"/>
</dbReference>
<reference evidence="2 3" key="1">
    <citation type="journal article" date="2012" name="Stand. Genomic Sci.">
        <title>Complete genome sequence of the melanogenic marine bacterium Marinomonas mediterranea type strain (MMB-1(T)).</title>
        <authorList>
            <person name="Lucas-Elio P."/>
            <person name="Goodwin L."/>
            <person name="Woyke T."/>
            <person name="Pitluck S."/>
            <person name="Nolan M."/>
            <person name="Kyrpides N.C."/>
            <person name="Detter J.C."/>
            <person name="Copeland A."/>
            <person name="Teshima H."/>
            <person name="Bruce D."/>
            <person name="Detter C."/>
            <person name="Tapia R."/>
            <person name="Han S."/>
            <person name="Land M.L."/>
            <person name="Ivanova N."/>
            <person name="Mikhailova N."/>
            <person name="Johnston A.W."/>
            <person name="Sanchez-Amat A."/>
        </authorList>
    </citation>
    <scope>NUCLEOTIDE SEQUENCE [LARGE SCALE GENOMIC DNA]</scope>
    <source>
        <strain evidence="3">ATCC 700492 / JCM 21426 / NBRC 103028 / MMB-1</strain>
    </source>
</reference>
<feature type="compositionally biased region" description="Polar residues" evidence="1">
    <location>
        <begin position="1"/>
        <end position="47"/>
    </location>
</feature>
<feature type="region of interest" description="Disordered" evidence="1">
    <location>
        <begin position="216"/>
        <end position="244"/>
    </location>
</feature>
<dbReference type="PATRIC" id="fig|717774.3.peg.466"/>
<evidence type="ECO:0000313" key="3">
    <source>
        <dbReference type="Proteomes" id="UP000001062"/>
    </source>
</evidence>
<name>F2JZH0_MARM1</name>
<accession>F2JZH0</accession>
<protein>
    <submittedName>
        <fullName evidence="2">Uncharacterized protein</fullName>
    </submittedName>
</protein>
<dbReference type="eggNOG" id="ENOG5033XKM">
    <property type="taxonomic scope" value="Bacteria"/>
</dbReference>
<dbReference type="OrthoDB" id="6905661at2"/>
<keyword evidence="3" id="KW-1185">Reference proteome</keyword>
<proteinExistence type="predicted"/>
<dbReference type="STRING" id="717774.Marme_0454"/>
<dbReference type="KEGG" id="mme:Marme_0454"/>
<dbReference type="RefSeq" id="WP_013659659.1">
    <property type="nucleotide sequence ID" value="NC_015276.1"/>
</dbReference>
<organism evidence="2 3">
    <name type="scientific">Marinomonas mediterranea (strain ATCC 700492 / JCM 21426 / NBRC 103028 / MMB-1)</name>
    <dbReference type="NCBI Taxonomy" id="717774"/>
    <lineage>
        <taxon>Bacteria</taxon>
        <taxon>Pseudomonadati</taxon>
        <taxon>Pseudomonadota</taxon>
        <taxon>Gammaproteobacteria</taxon>
        <taxon>Oceanospirillales</taxon>
        <taxon>Oceanospirillaceae</taxon>
        <taxon>Marinomonas</taxon>
    </lineage>
</organism>
<sequence length="413" mass="43550">MINTQLSVTTQSAAQPSAPTEQPNSPLSNATATSQPSIATNHDSTVSKADKYGGVGESVTSHIDPATRSRADSKTQALALEQTQAARNLFYNPGPIAEQQLGMAANELGELMDMMPNDEMRGAISARLIGNEGLMKGQSIQDVRSALSRVTQGAEASANDRGATVELMGGIGALFADTGATTGMQSRSQSQSEKLRDFLADHIPLLSDSNITEMKELGDSKVTGPLKSQQRKRPSPDAVPRFGMHDLGAQADKNLGVSPKNALGSVSWQLATIDKNKVASTAEPLSGHMSGSPAEALATFDALLGNQNEKPYVKAHTQTRSEAAENPSYVQKQAFHSQDEADVKSARAAWATGYLVATGFHSSVEVAESALKYSGQNPRPEAYSGTSDAADWLGDGAATAMIKELHESHSKTP</sequence>
<evidence type="ECO:0000256" key="1">
    <source>
        <dbReference type="SAM" id="MobiDB-lite"/>
    </source>
</evidence>
<dbReference type="HOGENOM" id="CLU_620649_0_0_6"/>